<comment type="caution">
    <text evidence="1">The sequence shown here is derived from an EMBL/GenBank/DDBJ whole genome shotgun (WGS) entry which is preliminary data.</text>
</comment>
<dbReference type="Proteomes" id="UP001157440">
    <property type="component" value="Unassembled WGS sequence"/>
</dbReference>
<evidence type="ECO:0000313" key="2">
    <source>
        <dbReference type="Proteomes" id="UP001157440"/>
    </source>
</evidence>
<organism evidence="1 2">
    <name type="scientific">Methylobacterium tardum</name>
    <dbReference type="NCBI Taxonomy" id="374432"/>
    <lineage>
        <taxon>Bacteria</taxon>
        <taxon>Pseudomonadati</taxon>
        <taxon>Pseudomonadota</taxon>
        <taxon>Alphaproteobacteria</taxon>
        <taxon>Hyphomicrobiales</taxon>
        <taxon>Methylobacteriaceae</taxon>
        <taxon>Methylobacterium</taxon>
    </lineage>
</organism>
<keyword evidence="2" id="KW-1185">Reference proteome</keyword>
<evidence type="ECO:0000313" key="1">
    <source>
        <dbReference type="EMBL" id="GLS72797.1"/>
    </source>
</evidence>
<protein>
    <submittedName>
        <fullName evidence="1">Uncharacterized protein</fullName>
    </submittedName>
</protein>
<sequence length="118" mass="12870">MTPTEIKAKVQDTHRRAMSNASLQMSRDGGVHHLFRDVKLYGRDAGVDFVETNIGQIVQEAVSMAECKRPSLEIPAYGFGKAAVAGMAQALEDLTALKIEVKGNTLQLIWAQPNPGYV</sequence>
<proteinExistence type="predicted"/>
<gene>
    <name evidence="1" type="ORF">GCM10007890_48120</name>
</gene>
<dbReference type="RefSeq" id="WP_043075268.1">
    <property type="nucleotide sequence ID" value="NZ_BPQZ01000003.1"/>
</dbReference>
<accession>A0AA37TNY7</accession>
<dbReference type="EMBL" id="BSPL01000023">
    <property type="protein sequence ID" value="GLS72797.1"/>
    <property type="molecule type" value="Genomic_DNA"/>
</dbReference>
<name>A0AA37TNY7_9HYPH</name>
<reference evidence="2" key="1">
    <citation type="journal article" date="2019" name="Int. J. Syst. Evol. Microbiol.">
        <title>The Global Catalogue of Microorganisms (GCM) 10K type strain sequencing project: providing services to taxonomists for standard genome sequencing and annotation.</title>
        <authorList>
            <consortium name="The Broad Institute Genomics Platform"/>
            <consortium name="The Broad Institute Genome Sequencing Center for Infectious Disease"/>
            <person name="Wu L."/>
            <person name="Ma J."/>
        </authorList>
    </citation>
    <scope>NUCLEOTIDE SEQUENCE [LARGE SCALE GENOMIC DNA]</scope>
    <source>
        <strain evidence="2">NBRC 103632</strain>
    </source>
</reference>
<dbReference type="AlphaFoldDB" id="A0AA37TNY7"/>